<accession>A0A8H6W0H0</accession>
<dbReference type="InterPro" id="IPR052228">
    <property type="entry name" value="Sec_Metab_Biosynth_Oxidored"/>
</dbReference>
<evidence type="ECO:0000256" key="1">
    <source>
        <dbReference type="ARBA" id="ARBA00023002"/>
    </source>
</evidence>
<name>A0A8H6W0H0_MYCCL</name>
<keyword evidence="1" id="KW-0560">Oxidoreductase</keyword>
<dbReference type="Proteomes" id="UP000613580">
    <property type="component" value="Unassembled WGS sequence"/>
</dbReference>
<comment type="caution">
    <text evidence="2">The sequence shown here is derived from an EMBL/GenBank/DDBJ whole genome shotgun (WGS) entry which is preliminary data.</text>
</comment>
<dbReference type="PANTHER" id="PTHR47534:SF3">
    <property type="entry name" value="ALCOHOL DEHYDROGENASE-LIKE C-TERMINAL DOMAIN-CONTAINING PROTEIN"/>
    <property type="match status" value="1"/>
</dbReference>
<dbReference type="EMBL" id="JACAZE010000013">
    <property type="protein sequence ID" value="KAF7300482.1"/>
    <property type="molecule type" value="Genomic_DNA"/>
</dbReference>
<dbReference type="PRINTS" id="PR00081">
    <property type="entry name" value="GDHRDH"/>
</dbReference>
<reference evidence="2" key="1">
    <citation type="submission" date="2020-05" db="EMBL/GenBank/DDBJ databases">
        <title>Mycena genomes resolve the evolution of fungal bioluminescence.</title>
        <authorList>
            <person name="Tsai I.J."/>
        </authorList>
    </citation>
    <scope>NUCLEOTIDE SEQUENCE</scope>
    <source>
        <strain evidence="2">110903Hualien_Pintung</strain>
    </source>
</reference>
<keyword evidence="3" id="KW-1185">Reference proteome</keyword>
<protein>
    <recommendedName>
        <fullName evidence="4">NAD(P)-binding protein</fullName>
    </recommendedName>
</protein>
<evidence type="ECO:0000313" key="2">
    <source>
        <dbReference type="EMBL" id="KAF7300482.1"/>
    </source>
</evidence>
<evidence type="ECO:0000313" key="3">
    <source>
        <dbReference type="Proteomes" id="UP000613580"/>
    </source>
</evidence>
<dbReference type="Gene3D" id="3.40.50.720">
    <property type="entry name" value="NAD(P)-binding Rossmann-like Domain"/>
    <property type="match status" value="1"/>
</dbReference>
<dbReference type="GO" id="GO:0016491">
    <property type="term" value="F:oxidoreductase activity"/>
    <property type="evidence" value="ECO:0007669"/>
    <property type="project" value="UniProtKB-KW"/>
</dbReference>
<proteinExistence type="predicted"/>
<gene>
    <name evidence="2" type="ORF">HMN09_00932400</name>
</gene>
<dbReference type="AlphaFoldDB" id="A0A8H6W0H0"/>
<evidence type="ECO:0008006" key="4">
    <source>
        <dbReference type="Google" id="ProtNLM"/>
    </source>
</evidence>
<dbReference type="InterPro" id="IPR002347">
    <property type="entry name" value="SDR_fam"/>
</dbReference>
<organism evidence="2 3">
    <name type="scientific">Mycena chlorophos</name>
    <name type="common">Agaric fungus</name>
    <name type="synonym">Agaricus chlorophos</name>
    <dbReference type="NCBI Taxonomy" id="658473"/>
    <lineage>
        <taxon>Eukaryota</taxon>
        <taxon>Fungi</taxon>
        <taxon>Dikarya</taxon>
        <taxon>Basidiomycota</taxon>
        <taxon>Agaricomycotina</taxon>
        <taxon>Agaricomycetes</taxon>
        <taxon>Agaricomycetidae</taxon>
        <taxon>Agaricales</taxon>
        <taxon>Marasmiineae</taxon>
        <taxon>Mycenaceae</taxon>
        <taxon>Mycena</taxon>
    </lineage>
</organism>
<dbReference type="PANTHER" id="PTHR47534">
    <property type="entry name" value="YALI0E05731P"/>
    <property type="match status" value="1"/>
</dbReference>
<dbReference type="OrthoDB" id="2898509at2759"/>
<dbReference type="SUPFAM" id="SSF51735">
    <property type="entry name" value="NAD(P)-binding Rossmann-fold domains"/>
    <property type="match status" value="1"/>
</dbReference>
<dbReference type="Pfam" id="PF00106">
    <property type="entry name" value="adh_short"/>
    <property type="match status" value="1"/>
</dbReference>
<sequence length="354" mass="37795">MPTLETAKASNAKFTPSYVPVALFVGGTSGIGQAMAEGFARYVGGRAHIIIIGRSETAAQETIARFRTPPVDSNATHEFIPCDLRLMANVRAVCAEIKTKVDRVNFLVLTAGYTSLINVALTEEGLDLNLAMRYYQRYVFISELLPLLQNTKSLGQDAHVMSVLGAGKGSPSRPLDLENLGNIVLPRTGSNMGVGMRGLTMSSGYTDAMMAHFASQNPTIAFTHTFPGVVNTPGLGAAVELGWFLRPLSWILGAVLPWIAVSPSVSAEHMLFALLPSNEEISQGGFFLRGATGDIVSSYRFETVVQLGDSEETSVLHGTLMPGYGASDRATKIVVEHSEVITRSRSGTETPGAA</sequence>
<dbReference type="InterPro" id="IPR036291">
    <property type="entry name" value="NAD(P)-bd_dom_sf"/>
</dbReference>